<name>W6A9D1_9MOLU</name>
<dbReference type="Pfam" id="PF02572">
    <property type="entry name" value="CobA_CobO_BtuR"/>
    <property type="match status" value="1"/>
</dbReference>
<gene>
    <name evidence="2" type="primary">btuR</name>
    <name evidence="2" type="ORF">SSABA_v1c00830</name>
</gene>
<proteinExistence type="predicted"/>
<evidence type="ECO:0000313" key="2">
    <source>
        <dbReference type="EMBL" id="AHI53495.1"/>
    </source>
</evidence>
<dbReference type="PANTHER" id="PTHR46638">
    <property type="entry name" value="CORRINOID ADENOSYLTRANSFERASE"/>
    <property type="match status" value="1"/>
</dbReference>
<accession>W6A9D1</accession>
<dbReference type="EMBL" id="CP006934">
    <property type="protein sequence ID" value="AHI53495.1"/>
    <property type="molecule type" value="Genomic_DNA"/>
</dbReference>
<dbReference type="GO" id="GO:0009236">
    <property type="term" value="P:cobalamin biosynthetic process"/>
    <property type="evidence" value="ECO:0007669"/>
    <property type="project" value="InterPro"/>
</dbReference>
<dbReference type="Proteomes" id="UP000019265">
    <property type="component" value="Chromosome"/>
</dbReference>
<dbReference type="SUPFAM" id="SSF52540">
    <property type="entry name" value="P-loop containing nucleoside triphosphate hydrolases"/>
    <property type="match status" value="1"/>
</dbReference>
<dbReference type="PATRIC" id="fig|1276257.3.peg.85"/>
<dbReference type="GO" id="GO:0008817">
    <property type="term" value="F:corrinoid adenosyltransferase activity"/>
    <property type="evidence" value="ECO:0007669"/>
    <property type="project" value="InterPro"/>
</dbReference>
<keyword evidence="1" id="KW-0812">Transmembrane</keyword>
<dbReference type="InterPro" id="IPR003724">
    <property type="entry name" value="CblAdoTrfase_CobA"/>
</dbReference>
<feature type="transmembrane region" description="Helical" evidence="1">
    <location>
        <begin position="99"/>
        <end position="117"/>
    </location>
</feature>
<reference evidence="2 3" key="1">
    <citation type="journal article" date="2014" name="Genome Biol. Evol.">
        <title>Molecular evolution of the substrate utilization strategies and putative virulence factors in mosquito-associated Spiroplasma species.</title>
        <authorList>
            <person name="Chang T.H."/>
            <person name="Lo W.S."/>
            <person name="Ku C."/>
            <person name="Chen L.L."/>
            <person name="Kuo C.H."/>
        </authorList>
    </citation>
    <scope>NUCLEOTIDE SEQUENCE [LARGE SCALE GENOMIC DNA]</scope>
    <source>
        <strain evidence="2">Ar-1343</strain>
    </source>
</reference>
<dbReference type="PANTHER" id="PTHR46638:SF1">
    <property type="entry name" value="CORRINOID ADENOSYLTRANSFERASE"/>
    <property type="match status" value="1"/>
</dbReference>
<dbReference type="Gene3D" id="3.40.50.300">
    <property type="entry name" value="P-loop containing nucleotide triphosphate hydrolases"/>
    <property type="match status" value="1"/>
</dbReference>
<evidence type="ECO:0000313" key="3">
    <source>
        <dbReference type="Proteomes" id="UP000019265"/>
    </source>
</evidence>
<dbReference type="InterPro" id="IPR027417">
    <property type="entry name" value="P-loop_NTPase"/>
</dbReference>
<dbReference type="eggNOG" id="COG2109">
    <property type="taxonomic scope" value="Bacteria"/>
</dbReference>
<protein>
    <submittedName>
        <fullName evidence="2">Cobalamin adenosyltransferase</fullName>
    </submittedName>
</protein>
<dbReference type="GO" id="GO:0005524">
    <property type="term" value="F:ATP binding"/>
    <property type="evidence" value="ECO:0007669"/>
    <property type="project" value="InterPro"/>
</dbReference>
<feature type="transmembrane region" description="Helical" evidence="1">
    <location>
        <begin position="36"/>
        <end position="63"/>
    </location>
</feature>
<organism evidence="2 3">
    <name type="scientific">Spiroplasma sabaudiense Ar-1343</name>
    <dbReference type="NCBI Taxonomy" id="1276257"/>
    <lineage>
        <taxon>Bacteria</taxon>
        <taxon>Bacillati</taxon>
        <taxon>Mycoplasmatota</taxon>
        <taxon>Mollicutes</taxon>
        <taxon>Entomoplasmatales</taxon>
        <taxon>Spiroplasmataceae</taxon>
        <taxon>Spiroplasma</taxon>
    </lineage>
</organism>
<keyword evidence="1" id="KW-1133">Transmembrane helix</keyword>
<feature type="transmembrane region" description="Helical" evidence="1">
    <location>
        <begin position="75"/>
        <end position="93"/>
    </location>
</feature>
<dbReference type="KEGG" id="ssab:SSABA_v1c00830"/>
<dbReference type="STRING" id="1276257.SSABA_v1c00830"/>
<dbReference type="RefSeq" id="WP_051464661.1">
    <property type="nucleotide sequence ID" value="NZ_CP006934.1"/>
</dbReference>
<feature type="transmembrane region" description="Helical" evidence="1">
    <location>
        <begin position="7"/>
        <end position="24"/>
    </location>
</feature>
<evidence type="ECO:0000256" key="1">
    <source>
        <dbReference type="SAM" id="Phobius"/>
    </source>
</evidence>
<keyword evidence="1" id="KW-0472">Membrane</keyword>
<keyword evidence="3" id="KW-1185">Reference proteome</keyword>
<keyword evidence="2" id="KW-0808">Transferase</keyword>
<dbReference type="AlphaFoldDB" id="W6A9D1"/>
<dbReference type="HOGENOM" id="CLU_773645_0_0_14"/>
<dbReference type="OrthoDB" id="9810309at2"/>
<sequence length="358" mass="41285">MNQRVKLLFRLTIIPVYAAMVVGAKEALALVPNIELVTFLLSFAALVFPVLMVLGIITVFTFIEVFIYSYGVANWMLLYLVAWPMLVLIVLLLRKAIKWNWIIFVIINTLFGFAFGLIDATLNFFVWFNFDFPVTVAYYLRGITFDIIHGVGNCLISFILYKPVMLLWESHLKKYLGGIETMKQEKGYFHIIMGEGKGKTSALNGMALRAIGDGWNVKYVRFLKNRPTSENKVLKKAKIVVENYYHFSKKFIWEMDDAERVEFKAETQKGLDRLKKIFQDSNIDMVLIDEVLGAIENKLIDEDEFLLILKNRKPNIEVAISGRYASDNLIKYADLVSKIEPVKHYIDQNVESRKGIEY</sequence>
<feature type="transmembrane region" description="Helical" evidence="1">
    <location>
        <begin position="147"/>
        <end position="168"/>
    </location>
</feature>